<protein>
    <recommendedName>
        <fullName evidence="3">DUF2752 domain-containing protein</fullName>
    </recommendedName>
</protein>
<accession>A0ABQ0C969</accession>
<evidence type="ECO:0000313" key="2">
    <source>
        <dbReference type="Proteomes" id="UP001628193"/>
    </source>
</evidence>
<organism evidence="1 2">
    <name type="scientific">Candidatus Magnetaquiglobus chichijimensis</name>
    <dbReference type="NCBI Taxonomy" id="3141448"/>
    <lineage>
        <taxon>Bacteria</taxon>
        <taxon>Pseudomonadati</taxon>
        <taxon>Pseudomonadota</taxon>
        <taxon>Magnetococcia</taxon>
        <taxon>Magnetococcales</taxon>
        <taxon>Candidatus Magnetaquicoccaceae</taxon>
        <taxon>Candidatus Magnetaquiglobus</taxon>
    </lineage>
</organism>
<dbReference type="Proteomes" id="UP001628193">
    <property type="component" value="Unassembled WGS sequence"/>
</dbReference>
<reference evidence="1 2" key="2">
    <citation type="submission" date="2024-09" db="EMBL/GenBank/DDBJ databases">
        <title>Draft genome sequence of Candidatus Magnetaquicoccaceae bacterium FCR-1.</title>
        <authorList>
            <person name="Shimoshige H."/>
            <person name="Shimamura S."/>
            <person name="Taoka A."/>
            <person name="Kobayashi H."/>
            <person name="Maekawa T."/>
        </authorList>
    </citation>
    <scope>NUCLEOTIDE SEQUENCE [LARGE SCALE GENOMIC DNA]</scope>
    <source>
        <strain evidence="1 2">FCR-1</strain>
    </source>
</reference>
<dbReference type="EMBL" id="BAAFGK010000004">
    <property type="protein sequence ID" value="GAB0057434.1"/>
    <property type="molecule type" value="Genomic_DNA"/>
</dbReference>
<sequence>MNLTCPSCGAEAAAEAWQNDAEARAAFATLAGLPAEVQREAIRYLALFRPARSRLSWARAGRILAELHALTTAGVVKHDRQERPCSPAVWGAAMAQMMARRESIKRPLGNHNYLAAVAFELAGQGGTERESALPAPVRQVSGAPSKMAQTLTTLAEFVRDG</sequence>
<gene>
    <name evidence="1" type="ORF">SIID45300_01762</name>
</gene>
<comment type="caution">
    <text evidence="1">The sequence shown here is derived from an EMBL/GenBank/DDBJ whole genome shotgun (WGS) entry which is preliminary data.</text>
</comment>
<keyword evidence="2" id="KW-1185">Reference proteome</keyword>
<reference evidence="1 2" key="1">
    <citation type="submission" date="2024-05" db="EMBL/GenBank/DDBJ databases">
        <authorList>
            <consortium name="Candidatus Magnetaquicoccaceae bacterium FCR-1 genome sequencing consortium"/>
            <person name="Shimoshige H."/>
            <person name="Shimamura S."/>
            <person name="Taoka A."/>
            <person name="Kobayashi H."/>
            <person name="Maekawa T."/>
        </authorList>
    </citation>
    <scope>NUCLEOTIDE SEQUENCE [LARGE SCALE GENOMIC DNA]</scope>
    <source>
        <strain evidence="1 2">FCR-1</strain>
    </source>
</reference>
<evidence type="ECO:0008006" key="3">
    <source>
        <dbReference type="Google" id="ProtNLM"/>
    </source>
</evidence>
<evidence type="ECO:0000313" key="1">
    <source>
        <dbReference type="EMBL" id="GAB0057434.1"/>
    </source>
</evidence>
<name>A0ABQ0C969_9PROT</name>
<proteinExistence type="predicted"/>
<dbReference type="RefSeq" id="WP_420905124.1">
    <property type="nucleotide sequence ID" value="NZ_BAAFGK010000004.1"/>
</dbReference>